<proteinExistence type="predicted"/>
<reference evidence="1 2" key="1">
    <citation type="submission" date="2018-06" db="EMBL/GenBank/DDBJ databases">
        <authorList>
            <consortium name="Pathogen Informatics"/>
            <person name="Doyle S."/>
        </authorList>
    </citation>
    <scope>NUCLEOTIDE SEQUENCE [LARGE SCALE GENOMIC DNA]</scope>
    <source>
        <strain evidence="1 2">NCTC13316</strain>
    </source>
</reference>
<name>A0A378JML7_9GAMM</name>
<accession>A0A378JML7</accession>
<organism evidence="1 2">
    <name type="scientific">Legionella busanensis</name>
    <dbReference type="NCBI Taxonomy" id="190655"/>
    <lineage>
        <taxon>Bacteria</taxon>
        <taxon>Pseudomonadati</taxon>
        <taxon>Pseudomonadota</taxon>
        <taxon>Gammaproteobacteria</taxon>
        <taxon>Legionellales</taxon>
        <taxon>Legionellaceae</taxon>
        <taxon>Legionella</taxon>
    </lineage>
</organism>
<dbReference type="AlphaFoldDB" id="A0A378JML7"/>
<dbReference type="Proteomes" id="UP000254794">
    <property type="component" value="Unassembled WGS sequence"/>
</dbReference>
<dbReference type="RefSeq" id="WP_115331875.1">
    <property type="nucleotide sequence ID" value="NZ_CAAAHP010000005.1"/>
</dbReference>
<sequence length="98" mass="11812">MSETIDDLTISFSEDGIETVRELDKYVLSKGAWTTILFRYQEWEKVNQGYGPVKYSIRRYQKRNNQYWMKSKFNISSDEQARKMIEVLSNWLKQEENT</sequence>
<dbReference type="EMBL" id="UGOD01000001">
    <property type="protein sequence ID" value="STX52307.1"/>
    <property type="molecule type" value="Genomic_DNA"/>
</dbReference>
<gene>
    <name evidence="1" type="ORF">NCTC13316_02420</name>
</gene>
<evidence type="ECO:0000313" key="1">
    <source>
        <dbReference type="EMBL" id="STX52307.1"/>
    </source>
</evidence>
<keyword evidence="2" id="KW-1185">Reference proteome</keyword>
<protein>
    <submittedName>
        <fullName evidence="1">Uncharacterized protein</fullName>
    </submittedName>
</protein>
<dbReference type="OrthoDB" id="5609210at2"/>
<evidence type="ECO:0000313" key="2">
    <source>
        <dbReference type="Proteomes" id="UP000254794"/>
    </source>
</evidence>